<name>A0A9X4BL46_9GAMM</name>
<keyword evidence="4" id="KW-1185">Reference proteome</keyword>
<organism evidence="3 4">
    <name type="scientific">Tahibacter soli</name>
    <dbReference type="NCBI Taxonomy" id="2983605"/>
    <lineage>
        <taxon>Bacteria</taxon>
        <taxon>Pseudomonadati</taxon>
        <taxon>Pseudomonadota</taxon>
        <taxon>Gammaproteobacteria</taxon>
        <taxon>Lysobacterales</taxon>
        <taxon>Rhodanobacteraceae</taxon>
        <taxon>Tahibacter</taxon>
    </lineage>
</organism>
<feature type="signal peptide" evidence="2">
    <location>
        <begin position="1"/>
        <end position="23"/>
    </location>
</feature>
<comment type="caution">
    <text evidence="3">The sequence shown here is derived from an EMBL/GenBank/DDBJ whole genome shotgun (WGS) entry which is preliminary data.</text>
</comment>
<protein>
    <submittedName>
        <fullName evidence="3">Uncharacterized protein</fullName>
    </submittedName>
</protein>
<gene>
    <name evidence="3" type="ORF">OD750_014975</name>
</gene>
<evidence type="ECO:0000313" key="4">
    <source>
        <dbReference type="Proteomes" id="UP001139971"/>
    </source>
</evidence>
<dbReference type="AlphaFoldDB" id="A0A9X4BL46"/>
<evidence type="ECO:0000313" key="3">
    <source>
        <dbReference type="EMBL" id="MDC8013844.1"/>
    </source>
</evidence>
<keyword evidence="2" id="KW-0732">Signal</keyword>
<evidence type="ECO:0000256" key="2">
    <source>
        <dbReference type="SAM" id="SignalP"/>
    </source>
</evidence>
<evidence type="ECO:0000256" key="1">
    <source>
        <dbReference type="SAM" id="MobiDB-lite"/>
    </source>
</evidence>
<dbReference type="RefSeq" id="WP_263541489.1">
    <property type="nucleotide sequence ID" value="NZ_JAOVZO020000018.1"/>
</dbReference>
<accession>A0A9X4BL46</accession>
<sequence length="129" mass="13081">MVTPASTRILTLVLALTATTAFADDFMLGPGRIMSDPVRPSADCDNNPAEPAASSGATARVIYHDGQNAPVSVPVNPRGGVGAGATVSTAADTPDAAPATPRLPSAEPAVPQKPRNGLRWQSVLPGSIK</sequence>
<dbReference type="EMBL" id="JAOVZO020000018">
    <property type="protein sequence ID" value="MDC8013844.1"/>
    <property type="molecule type" value="Genomic_DNA"/>
</dbReference>
<reference evidence="3" key="1">
    <citation type="submission" date="2023-02" db="EMBL/GenBank/DDBJ databases">
        <title>Tahibacter soli sp. nov. isolated from soil.</title>
        <authorList>
            <person name="Baek J.H."/>
            <person name="Lee J.K."/>
            <person name="Choi D.G."/>
            <person name="Jeon C.O."/>
        </authorList>
    </citation>
    <scope>NUCLEOTIDE SEQUENCE</scope>
    <source>
        <strain evidence="3">BL</strain>
    </source>
</reference>
<feature type="region of interest" description="Disordered" evidence="1">
    <location>
        <begin position="68"/>
        <end position="129"/>
    </location>
</feature>
<feature type="chain" id="PRO_5040956385" evidence="2">
    <location>
        <begin position="24"/>
        <end position="129"/>
    </location>
</feature>
<feature type="region of interest" description="Disordered" evidence="1">
    <location>
        <begin position="38"/>
        <end position="57"/>
    </location>
</feature>
<feature type="compositionally biased region" description="Low complexity" evidence="1">
    <location>
        <begin position="84"/>
        <end position="100"/>
    </location>
</feature>
<proteinExistence type="predicted"/>
<dbReference type="Proteomes" id="UP001139971">
    <property type="component" value="Unassembled WGS sequence"/>
</dbReference>